<gene>
    <name evidence="8" type="ORF">V5F30_11385</name>
</gene>
<keyword evidence="4 6" id="KW-1133">Transmembrane helix</keyword>
<feature type="transmembrane region" description="Helical" evidence="6">
    <location>
        <begin position="333"/>
        <end position="352"/>
    </location>
</feature>
<evidence type="ECO:0000256" key="6">
    <source>
        <dbReference type="SAM" id="Phobius"/>
    </source>
</evidence>
<dbReference type="EMBL" id="JBAFUR010000002">
    <property type="protein sequence ID" value="MFG1252809.1"/>
    <property type="molecule type" value="Genomic_DNA"/>
</dbReference>
<keyword evidence="9" id="KW-1185">Reference proteome</keyword>
<feature type="transmembrane region" description="Helical" evidence="6">
    <location>
        <begin position="28"/>
        <end position="55"/>
    </location>
</feature>
<dbReference type="RefSeq" id="WP_394007664.1">
    <property type="nucleotide sequence ID" value="NZ_JBAFUR010000002.1"/>
</dbReference>
<comment type="subcellular location">
    <subcellularLocation>
        <location evidence="1">Endomembrane system</location>
        <topology evidence="1">Multi-pass membrane protein</topology>
    </subcellularLocation>
</comment>
<reference evidence="8 9" key="1">
    <citation type="submission" date="2024-02" db="EMBL/GenBank/DDBJ databases">
        <title>Expansion and revision of Xanthobacter and proposal of Roseixanthobacter gen. nov.</title>
        <authorList>
            <person name="Soltysiak M.P.M."/>
            <person name="Jalihal A."/>
            <person name="Ory A."/>
            <person name="Chrisophersen C."/>
            <person name="Lee A.D."/>
            <person name="Boulton J."/>
            <person name="Springer M."/>
        </authorList>
    </citation>
    <scope>NUCLEOTIDE SEQUENCE [LARGE SCALE GENOMIC DNA]</scope>
    <source>
        <strain evidence="8 9">CB5</strain>
    </source>
</reference>
<feature type="transmembrane region" description="Helical" evidence="6">
    <location>
        <begin position="100"/>
        <end position="119"/>
    </location>
</feature>
<dbReference type="Pfam" id="PF11700">
    <property type="entry name" value="ATG22"/>
    <property type="match status" value="1"/>
</dbReference>
<keyword evidence="3 6" id="KW-0812">Transmembrane</keyword>
<evidence type="ECO:0000256" key="5">
    <source>
        <dbReference type="ARBA" id="ARBA00023136"/>
    </source>
</evidence>
<evidence type="ECO:0000256" key="1">
    <source>
        <dbReference type="ARBA" id="ARBA00004127"/>
    </source>
</evidence>
<accession>A0ABW6ZIA7</accession>
<dbReference type="PANTHER" id="PTHR23519">
    <property type="entry name" value="AUTOPHAGY-RELATED PROTEIN 22"/>
    <property type="match status" value="1"/>
</dbReference>
<evidence type="ECO:0000313" key="8">
    <source>
        <dbReference type="EMBL" id="MFG1252809.1"/>
    </source>
</evidence>
<evidence type="ECO:0000256" key="3">
    <source>
        <dbReference type="ARBA" id="ARBA00022692"/>
    </source>
</evidence>
<keyword evidence="2" id="KW-0813">Transport</keyword>
<keyword evidence="5 6" id="KW-0472">Membrane</keyword>
<feature type="transmembrane region" description="Helical" evidence="6">
    <location>
        <begin position="378"/>
        <end position="401"/>
    </location>
</feature>
<feature type="transmembrane region" description="Helical" evidence="6">
    <location>
        <begin position="167"/>
        <end position="186"/>
    </location>
</feature>
<feature type="transmembrane region" description="Helical" evidence="6">
    <location>
        <begin position="67"/>
        <end position="88"/>
    </location>
</feature>
<feature type="transmembrane region" description="Helical" evidence="6">
    <location>
        <begin position="125"/>
        <end position="146"/>
    </location>
</feature>
<feature type="domain" description="Major facilitator superfamily (MFS) profile" evidence="7">
    <location>
        <begin position="1"/>
        <end position="468"/>
    </location>
</feature>
<name>A0ABW6ZIA7_9HYPH</name>
<comment type="caution">
    <text evidence="8">The sequence shown here is derived from an EMBL/GenBank/DDBJ whole genome shotgun (WGS) entry which is preliminary data.</text>
</comment>
<dbReference type="PROSITE" id="PS50850">
    <property type="entry name" value="MFS"/>
    <property type="match status" value="1"/>
</dbReference>
<organism evidence="8 9">
    <name type="scientific">Xanthobacter aminoxidans</name>
    <dbReference type="NCBI Taxonomy" id="186280"/>
    <lineage>
        <taxon>Bacteria</taxon>
        <taxon>Pseudomonadati</taxon>
        <taxon>Pseudomonadota</taxon>
        <taxon>Alphaproteobacteria</taxon>
        <taxon>Hyphomicrobiales</taxon>
        <taxon>Xanthobacteraceae</taxon>
        <taxon>Xanthobacter</taxon>
    </lineage>
</organism>
<feature type="transmembrane region" description="Helical" evidence="6">
    <location>
        <begin position="271"/>
        <end position="293"/>
    </location>
</feature>
<dbReference type="PANTHER" id="PTHR23519:SF1">
    <property type="entry name" value="AUTOPHAGY-RELATED PROTEIN 22"/>
    <property type="match status" value="1"/>
</dbReference>
<dbReference type="SUPFAM" id="SSF103473">
    <property type="entry name" value="MFS general substrate transporter"/>
    <property type="match status" value="1"/>
</dbReference>
<feature type="transmembrane region" description="Helical" evidence="6">
    <location>
        <begin position="413"/>
        <end position="438"/>
    </location>
</feature>
<feature type="transmembrane region" description="Helical" evidence="6">
    <location>
        <begin position="215"/>
        <end position="235"/>
    </location>
</feature>
<evidence type="ECO:0000313" key="9">
    <source>
        <dbReference type="Proteomes" id="UP001604043"/>
    </source>
</evidence>
<dbReference type="Proteomes" id="UP001604043">
    <property type="component" value="Unassembled WGS sequence"/>
</dbReference>
<feature type="transmembrane region" description="Helical" evidence="6">
    <location>
        <begin position="299"/>
        <end position="321"/>
    </location>
</feature>
<sequence length="487" mass="50713">MVEHRSPAIADLPLPSSRPASRLPRRAVVGWILFDPACQPYFTLITTFIFAPYFASAVAPTPAEGQSLWGFATGAAGLVIAVFSPILGAVADASGRRKPWIAVFGLMLMTGSALLWFAVPGDTARIPLVLAAFAIGTIGVEFATVFNNAIMPDLVPPERLGRLSGTGWAAGYFGGLVSLALMLGFFSTAPDTGLTLIGLPPALGLDAATREGDRFSGPLTAVWFAVLVLPMFLFVPDRKKGLPLREAVRKGLTEIRGLVPKLRTRPALARFLLANMIYADGLVALFAFGGIYAAGTFGWGSIEIGIFGILLTLTGTAGALAGGWLDDAFGPRLVILGALLGLLFACIGLLSVDRTSILFGLVPTTPGTGLYGTVPEKVYVGLGLLIGAVAGPLQAASRTLLVRLAPPENIGECFGLFALSGKITSFAAPTSVAIVTALTQSQRAGVAVLVAFFGMGVVLIAGLRAPLRQDGGRAKDGPHTASQTRRE</sequence>
<evidence type="ECO:0000259" key="7">
    <source>
        <dbReference type="PROSITE" id="PS50850"/>
    </source>
</evidence>
<evidence type="ECO:0000256" key="4">
    <source>
        <dbReference type="ARBA" id="ARBA00022989"/>
    </source>
</evidence>
<dbReference type="InterPro" id="IPR036259">
    <property type="entry name" value="MFS_trans_sf"/>
</dbReference>
<dbReference type="Gene3D" id="1.20.1250.20">
    <property type="entry name" value="MFS general substrate transporter like domains"/>
    <property type="match status" value="1"/>
</dbReference>
<feature type="transmembrane region" description="Helical" evidence="6">
    <location>
        <begin position="444"/>
        <end position="463"/>
    </location>
</feature>
<protein>
    <submittedName>
        <fullName evidence="8">MFS transporter</fullName>
    </submittedName>
</protein>
<dbReference type="InterPro" id="IPR050495">
    <property type="entry name" value="ATG22/LtaA_families"/>
</dbReference>
<dbReference type="InterPro" id="IPR024671">
    <property type="entry name" value="Atg22-like"/>
</dbReference>
<evidence type="ECO:0000256" key="2">
    <source>
        <dbReference type="ARBA" id="ARBA00022448"/>
    </source>
</evidence>
<dbReference type="InterPro" id="IPR020846">
    <property type="entry name" value="MFS_dom"/>
</dbReference>
<proteinExistence type="predicted"/>